<sequence length="55" mass="6807">MESIYKRRTDSDLVEEYKQFEKKMKNGKLTIHEQRMYITLLTEIGDRWIKQIENK</sequence>
<dbReference type="Proteomes" id="UP000095598">
    <property type="component" value="Unassembled WGS sequence"/>
</dbReference>
<evidence type="ECO:0000313" key="1">
    <source>
        <dbReference type="EMBL" id="CUN19602.1"/>
    </source>
</evidence>
<dbReference type="EMBL" id="CYXT01000042">
    <property type="protein sequence ID" value="CUN19602.1"/>
    <property type="molecule type" value="Genomic_DNA"/>
</dbReference>
<name>A0A173UWZ5_ANAHA</name>
<accession>A0A173UWZ5</accession>
<organism evidence="1 2">
    <name type="scientific">Anaerostipes hadrus</name>
    <dbReference type="NCBI Taxonomy" id="649756"/>
    <lineage>
        <taxon>Bacteria</taxon>
        <taxon>Bacillati</taxon>
        <taxon>Bacillota</taxon>
        <taxon>Clostridia</taxon>
        <taxon>Lachnospirales</taxon>
        <taxon>Lachnospiraceae</taxon>
        <taxon>Anaerostipes</taxon>
    </lineage>
</organism>
<protein>
    <submittedName>
        <fullName evidence="1">Uncharacterized protein</fullName>
    </submittedName>
</protein>
<reference evidence="1 2" key="1">
    <citation type="submission" date="2015-09" db="EMBL/GenBank/DDBJ databases">
        <authorList>
            <consortium name="Pathogen Informatics"/>
        </authorList>
    </citation>
    <scope>NUCLEOTIDE SEQUENCE [LARGE SCALE GENOMIC DNA]</scope>
    <source>
        <strain evidence="1 2">2789STDY5608868</strain>
    </source>
</reference>
<dbReference type="AlphaFoldDB" id="A0A173UWZ5"/>
<gene>
    <name evidence="1" type="ORF">ERS852425_03254</name>
</gene>
<dbReference type="RefSeq" id="WP_155511787.1">
    <property type="nucleotide sequence ID" value="NZ_CYXT01000042.1"/>
</dbReference>
<proteinExistence type="predicted"/>
<evidence type="ECO:0000313" key="2">
    <source>
        <dbReference type="Proteomes" id="UP000095598"/>
    </source>
</evidence>